<evidence type="ECO:0000256" key="3">
    <source>
        <dbReference type="ARBA" id="ARBA00023163"/>
    </source>
</evidence>
<evidence type="ECO:0000256" key="1">
    <source>
        <dbReference type="ARBA" id="ARBA00023015"/>
    </source>
</evidence>
<protein>
    <submittedName>
        <fullName evidence="5">Transcriptional regulator</fullName>
    </submittedName>
</protein>
<dbReference type="PANTHER" id="PTHR30146">
    <property type="entry name" value="LACI-RELATED TRANSCRIPTIONAL REPRESSOR"/>
    <property type="match status" value="1"/>
</dbReference>
<reference evidence="5 6" key="1">
    <citation type="submission" date="2014-02" db="EMBL/GenBank/DDBJ databases">
        <title>Genome sequence of Brachybacterium phenoliresistens strain W13A50.</title>
        <authorList>
            <person name="Wang X."/>
        </authorList>
    </citation>
    <scope>NUCLEOTIDE SEQUENCE [LARGE SCALE GENOMIC DNA]</scope>
    <source>
        <strain evidence="5 6">W13A50</strain>
    </source>
</reference>
<dbReference type="Pfam" id="PF00356">
    <property type="entry name" value="LacI"/>
    <property type="match status" value="1"/>
</dbReference>
<dbReference type="STRING" id="396014.BF93_08895"/>
<dbReference type="GO" id="GO:0003700">
    <property type="term" value="F:DNA-binding transcription factor activity"/>
    <property type="evidence" value="ECO:0007669"/>
    <property type="project" value="TreeGrafter"/>
</dbReference>
<dbReference type="GO" id="GO:0000976">
    <property type="term" value="F:transcription cis-regulatory region binding"/>
    <property type="evidence" value="ECO:0007669"/>
    <property type="project" value="TreeGrafter"/>
</dbReference>
<gene>
    <name evidence="5" type="ORF">BF93_08895</name>
</gene>
<dbReference type="Pfam" id="PF13377">
    <property type="entry name" value="Peripla_BP_3"/>
    <property type="match status" value="1"/>
</dbReference>
<sequence>MKARLIDIARESGVSEATVSRVLNERPGVNEETRRAVLEAARRLGRPVALEQEDLPRTIGLLVPDVENPIFAAWIERLEAELFERGVSSLVGVRARTVEREREYLQRFLRAGATGMIIVSGHHAQQDSPVDHYREVAEAGVPLVMVNGERHDLDAAFISSDDAHAIALSLTHLEELGHREIGLAVGDEHTWPVRTKVQAFEAARGAAGVDAPPIAYTDFSYAGGYEAARELAAGGVTAIVCGSDVMAAGALEGLRSIDVRVPEDVSVIGYDDVSWAGLTTPPLTTVRQSVSLMARSAVRTVLAAGEGSRRPTRTELAIRPQLIVRGSTGAAPGRDRGGIA</sequence>
<dbReference type="RefSeq" id="WP_051487108.1">
    <property type="nucleotide sequence ID" value="NZ_BAAAOW010000002.1"/>
</dbReference>
<dbReference type="HOGENOM" id="CLU_037628_6_4_11"/>
<dbReference type="eggNOG" id="COG1609">
    <property type="taxonomic scope" value="Bacteria"/>
</dbReference>
<dbReference type="CDD" id="cd06267">
    <property type="entry name" value="PBP1_LacI_sugar_binding-like"/>
    <property type="match status" value="1"/>
</dbReference>
<feature type="domain" description="HTH lacI-type" evidence="4">
    <location>
        <begin position="3"/>
        <end position="45"/>
    </location>
</feature>
<evidence type="ECO:0000256" key="2">
    <source>
        <dbReference type="ARBA" id="ARBA00023125"/>
    </source>
</evidence>
<comment type="caution">
    <text evidence="5">The sequence shown here is derived from an EMBL/GenBank/DDBJ whole genome shotgun (WGS) entry which is preliminary data.</text>
</comment>
<evidence type="ECO:0000313" key="5">
    <source>
        <dbReference type="EMBL" id="EWS79914.1"/>
    </source>
</evidence>
<dbReference type="CDD" id="cd01392">
    <property type="entry name" value="HTH_LacI"/>
    <property type="match status" value="1"/>
</dbReference>
<dbReference type="InterPro" id="IPR046335">
    <property type="entry name" value="LacI/GalR-like_sensor"/>
</dbReference>
<evidence type="ECO:0000313" key="6">
    <source>
        <dbReference type="Proteomes" id="UP000023067"/>
    </source>
</evidence>
<keyword evidence="1" id="KW-0805">Transcription regulation</keyword>
<dbReference type="PROSITE" id="PS00356">
    <property type="entry name" value="HTH_LACI_1"/>
    <property type="match status" value="1"/>
</dbReference>
<dbReference type="PROSITE" id="PS50932">
    <property type="entry name" value="HTH_LACI_2"/>
    <property type="match status" value="1"/>
</dbReference>
<dbReference type="InterPro" id="IPR010982">
    <property type="entry name" value="Lambda_DNA-bd_dom_sf"/>
</dbReference>
<dbReference type="Proteomes" id="UP000023067">
    <property type="component" value="Unassembled WGS sequence"/>
</dbReference>
<dbReference type="EMBL" id="JDYK01000022">
    <property type="protein sequence ID" value="EWS79914.1"/>
    <property type="molecule type" value="Genomic_DNA"/>
</dbReference>
<dbReference type="Gene3D" id="3.40.50.2300">
    <property type="match status" value="2"/>
</dbReference>
<dbReference type="SMART" id="SM00354">
    <property type="entry name" value="HTH_LACI"/>
    <property type="match status" value="1"/>
</dbReference>
<dbReference type="SUPFAM" id="SSF53822">
    <property type="entry name" value="Periplasmic binding protein-like I"/>
    <property type="match status" value="1"/>
</dbReference>
<dbReference type="SUPFAM" id="SSF47413">
    <property type="entry name" value="lambda repressor-like DNA-binding domains"/>
    <property type="match status" value="1"/>
</dbReference>
<accession>Z9JNZ9</accession>
<dbReference type="AlphaFoldDB" id="Z9JNZ9"/>
<dbReference type="PANTHER" id="PTHR30146:SF153">
    <property type="entry name" value="LACTOSE OPERON REPRESSOR"/>
    <property type="match status" value="1"/>
</dbReference>
<dbReference type="OrthoDB" id="3324394at2"/>
<dbReference type="InterPro" id="IPR000843">
    <property type="entry name" value="HTH_LacI"/>
</dbReference>
<dbReference type="PATRIC" id="fig|396014.3.peg.3278"/>
<keyword evidence="2" id="KW-0238">DNA-binding</keyword>
<dbReference type="InterPro" id="IPR028082">
    <property type="entry name" value="Peripla_BP_I"/>
</dbReference>
<evidence type="ECO:0000259" key="4">
    <source>
        <dbReference type="PROSITE" id="PS50932"/>
    </source>
</evidence>
<keyword evidence="3" id="KW-0804">Transcription</keyword>
<keyword evidence="6" id="KW-1185">Reference proteome</keyword>
<dbReference type="Gene3D" id="1.10.260.40">
    <property type="entry name" value="lambda repressor-like DNA-binding domains"/>
    <property type="match status" value="1"/>
</dbReference>
<organism evidence="5 6">
    <name type="scientific">Brachybacterium phenoliresistens</name>
    <dbReference type="NCBI Taxonomy" id="396014"/>
    <lineage>
        <taxon>Bacteria</taxon>
        <taxon>Bacillati</taxon>
        <taxon>Actinomycetota</taxon>
        <taxon>Actinomycetes</taxon>
        <taxon>Micrococcales</taxon>
        <taxon>Dermabacteraceae</taxon>
        <taxon>Brachybacterium</taxon>
    </lineage>
</organism>
<proteinExistence type="predicted"/>
<name>Z9JNZ9_9MICO</name>